<evidence type="ECO:0000256" key="1">
    <source>
        <dbReference type="ARBA" id="ARBA00005926"/>
    </source>
</evidence>
<feature type="domain" description="Protein kinase" evidence="3">
    <location>
        <begin position="54"/>
        <end position="371"/>
    </location>
</feature>
<organism evidence="4 5">
    <name type="scientific">Salix dunnii</name>
    <dbReference type="NCBI Taxonomy" id="1413687"/>
    <lineage>
        <taxon>Eukaryota</taxon>
        <taxon>Viridiplantae</taxon>
        <taxon>Streptophyta</taxon>
        <taxon>Embryophyta</taxon>
        <taxon>Tracheophyta</taxon>
        <taxon>Spermatophyta</taxon>
        <taxon>Magnoliopsida</taxon>
        <taxon>eudicotyledons</taxon>
        <taxon>Gunneridae</taxon>
        <taxon>Pentapetalae</taxon>
        <taxon>rosids</taxon>
        <taxon>fabids</taxon>
        <taxon>Malpighiales</taxon>
        <taxon>Salicaceae</taxon>
        <taxon>Saliceae</taxon>
        <taxon>Salix</taxon>
    </lineage>
</organism>
<dbReference type="AlphaFoldDB" id="A0A835K5K5"/>
<dbReference type="SMART" id="SM00220">
    <property type="entry name" value="S_TKc"/>
    <property type="match status" value="1"/>
</dbReference>
<proteinExistence type="inferred from homology"/>
<dbReference type="GO" id="GO:0005524">
    <property type="term" value="F:ATP binding"/>
    <property type="evidence" value="ECO:0007669"/>
    <property type="project" value="InterPro"/>
</dbReference>
<dbReference type="Pfam" id="PF24289">
    <property type="entry name" value="DUF7477"/>
    <property type="match status" value="1"/>
</dbReference>
<dbReference type="SUPFAM" id="SSF56112">
    <property type="entry name" value="Protein kinase-like (PK-like)"/>
    <property type="match status" value="1"/>
</dbReference>
<evidence type="ECO:0000313" key="4">
    <source>
        <dbReference type="EMBL" id="KAF9681087.1"/>
    </source>
</evidence>
<dbReference type="PANTHER" id="PTHR11909">
    <property type="entry name" value="CASEIN KINASE-RELATED"/>
    <property type="match status" value="1"/>
</dbReference>
<gene>
    <name evidence="4" type="ORF">SADUNF_Sadunf06G0189100</name>
</gene>
<evidence type="ECO:0000313" key="5">
    <source>
        <dbReference type="Proteomes" id="UP000657918"/>
    </source>
</evidence>
<feature type="region of interest" description="Disordered" evidence="2">
    <location>
        <begin position="1"/>
        <end position="24"/>
    </location>
</feature>
<dbReference type="OrthoDB" id="1932208at2759"/>
<dbReference type="EMBL" id="JADGMS010000006">
    <property type="protein sequence ID" value="KAF9681087.1"/>
    <property type="molecule type" value="Genomic_DNA"/>
</dbReference>
<dbReference type="Proteomes" id="UP000657918">
    <property type="component" value="Unassembled WGS sequence"/>
</dbReference>
<protein>
    <recommendedName>
        <fullName evidence="3">Protein kinase domain-containing protein</fullName>
    </recommendedName>
</protein>
<reference evidence="4 5" key="1">
    <citation type="submission" date="2020-10" db="EMBL/GenBank/DDBJ databases">
        <title>Plant Genome Project.</title>
        <authorList>
            <person name="Zhang R.-G."/>
        </authorList>
    </citation>
    <scope>NUCLEOTIDE SEQUENCE [LARGE SCALE GENOMIC DNA]</scope>
    <source>
        <strain evidence="4">FAFU-HL-1</strain>
        <tissue evidence="4">Leaf</tissue>
    </source>
</reference>
<dbReference type="InterPro" id="IPR050235">
    <property type="entry name" value="CK1_Ser-Thr_kinase"/>
</dbReference>
<keyword evidence="5" id="KW-1185">Reference proteome</keyword>
<name>A0A835K5K5_9ROSI</name>
<dbReference type="PROSITE" id="PS50011">
    <property type="entry name" value="PROTEIN_KINASE_DOM"/>
    <property type="match status" value="1"/>
</dbReference>
<dbReference type="InterPro" id="IPR011009">
    <property type="entry name" value="Kinase-like_dom_sf"/>
</dbReference>
<evidence type="ECO:0000259" key="3">
    <source>
        <dbReference type="PROSITE" id="PS50011"/>
    </source>
</evidence>
<dbReference type="InterPro" id="IPR000719">
    <property type="entry name" value="Prot_kinase_dom"/>
</dbReference>
<dbReference type="Gene3D" id="3.30.200.20">
    <property type="entry name" value="Phosphorylase Kinase, domain 1"/>
    <property type="match status" value="1"/>
</dbReference>
<accession>A0A835K5K5</accession>
<comment type="similarity">
    <text evidence="1">Belongs to the protein kinase superfamily. CK1 Ser/Thr protein kinase family. Casein kinase I subfamily.</text>
</comment>
<sequence>MNEYDSGGNRSADKGTGSEDEGITAPLPEKASLVLVFVRDFFLRKVQVGGSPTSKMDRKLGKGGFGQVYVGRRIGPTNFSNERTGPGALEVALKFEHRNSKGCNYGPPYERQVYNALGGSHGVPRVHYEGRQGDYYVMVMDMLGPSVWDVWNNNSNTQVMSINMVACIAIEAISILEKMHSRGWSLRACGSSSLHVCPIYLVDFCIFDAKHTGGASFNEHLSNSTGSTLLLFSLLEGIFHNIVASVWQCSHDVIYLLTASRWRDSSIGLHVEYDQRPDVFRGTVRYASVHAHLGRTGSRRDDLESLAFTIIFLFLGRLPWQGYQTHVVNLKFDEEPNYAKYISLFDGVVGPNPDIRPINTDGAQKVGHKRRRLIMEEEEDEQPKKKVRMGMPATQWISVYNACRPMKQRYHYNVTDVRLSQHIEKGNEDELFISSVASFSDLWALIMDASTNFIAKVYELSPYFLHKEWIVEQLEKNYYISAIAGANNGSSLVVMSKGTRYLQQSYKVSDSFPFKWINKKWRDGFYVTAMATAGSRWAIVMSRGTRFSDQVTFLNL</sequence>
<dbReference type="Gene3D" id="1.10.510.10">
    <property type="entry name" value="Transferase(Phosphotransferase) domain 1"/>
    <property type="match status" value="1"/>
</dbReference>
<comment type="caution">
    <text evidence="4">The sequence shown here is derived from an EMBL/GenBank/DDBJ whole genome shotgun (WGS) entry which is preliminary data.</text>
</comment>
<dbReference type="InterPro" id="IPR055900">
    <property type="entry name" value="DUF7477"/>
</dbReference>
<dbReference type="GO" id="GO:0004672">
    <property type="term" value="F:protein kinase activity"/>
    <property type="evidence" value="ECO:0007669"/>
    <property type="project" value="InterPro"/>
</dbReference>
<evidence type="ECO:0000256" key="2">
    <source>
        <dbReference type="SAM" id="MobiDB-lite"/>
    </source>
</evidence>